<gene>
    <name evidence="1" type="ORF">N3K66_007529</name>
</gene>
<dbReference type="Proteomes" id="UP001163324">
    <property type="component" value="Chromosome 7"/>
</dbReference>
<evidence type="ECO:0000313" key="2">
    <source>
        <dbReference type="Proteomes" id="UP001163324"/>
    </source>
</evidence>
<proteinExistence type="predicted"/>
<dbReference type="EMBL" id="CM047946">
    <property type="protein sequence ID" value="KAI9897673.1"/>
    <property type="molecule type" value="Genomic_DNA"/>
</dbReference>
<protein>
    <submittedName>
        <fullName evidence="1">Uncharacterized protein</fullName>
    </submittedName>
</protein>
<reference evidence="1" key="1">
    <citation type="submission" date="2022-10" db="EMBL/GenBank/DDBJ databases">
        <title>Complete Genome of Trichothecium roseum strain YXFP-22015, a Plant Pathogen Isolated from Citrus.</title>
        <authorList>
            <person name="Wang Y."/>
            <person name="Zhu L."/>
        </authorList>
    </citation>
    <scope>NUCLEOTIDE SEQUENCE</scope>
    <source>
        <strain evidence="1">YXFP-22015</strain>
    </source>
</reference>
<evidence type="ECO:0000313" key="1">
    <source>
        <dbReference type="EMBL" id="KAI9897673.1"/>
    </source>
</evidence>
<name>A0ACC0UUB7_9HYPO</name>
<keyword evidence="2" id="KW-1185">Reference proteome</keyword>
<comment type="caution">
    <text evidence="1">The sequence shown here is derived from an EMBL/GenBank/DDBJ whole genome shotgun (WGS) entry which is preliminary data.</text>
</comment>
<sequence length="318" mass="34304">MSPDPTRQDVLPKDLMEMQLGQADLLMAMYASDDASAAAAALDEASSQVAEVLRTWCEGDEPEAPEVRQKALSLLLSVQVPDGGGGGGEEASSFRGEKSLQLDITLPLVHDYGGADGGVDEPPRAKVRVRQPAWMSKAAVTGINGGIPEEEDLLTIIEHVKDEASRLLAEQQELAGEGDDDEKGEEDLVRVWFYFPSISSRGKRDDLVGGAPGSGLTGFLLAGKPGLLCLEGGSRAIDRYMSFVKAVSWGDIPPQHKKVSERYRESGPGVARAFEGMREITGEVGDRRGERANRNDMRALEAWLRERGLGEAFAKVLI</sequence>
<organism evidence="1 2">
    <name type="scientific">Trichothecium roseum</name>
    <dbReference type="NCBI Taxonomy" id="47278"/>
    <lineage>
        <taxon>Eukaryota</taxon>
        <taxon>Fungi</taxon>
        <taxon>Dikarya</taxon>
        <taxon>Ascomycota</taxon>
        <taxon>Pezizomycotina</taxon>
        <taxon>Sordariomycetes</taxon>
        <taxon>Hypocreomycetidae</taxon>
        <taxon>Hypocreales</taxon>
        <taxon>Hypocreales incertae sedis</taxon>
        <taxon>Trichothecium</taxon>
    </lineage>
</organism>
<accession>A0ACC0UUB7</accession>